<evidence type="ECO:0000256" key="1">
    <source>
        <dbReference type="SAM" id="MobiDB-lite"/>
    </source>
</evidence>
<dbReference type="EMBL" id="BQNB010008710">
    <property type="protein sequence ID" value="GJS53205.1"/>
    <property type="molecule type" value="Genomic_DNA"/>
</dbReference>
<sequence length="209" mass="23381">MSTPTPWDRMSTPTQWDRMSTPTQWDRMGTHTQCDMLCGTLRVSLVAYSAKPECVGYGTMGSDGYAYPVCECVDLILLHASIGECEEDKEINSLIKEPVDTLLLGDEVITTTPARENDKFIKSSVDDLVLIPRESEVTLVCNDFECNMPVNTPFPTTDVMEEYFDINSPLGEQVVDFLMDNEDVAIFPSIVCSSIPWTIKNTKNETLSE</sequence>
<gene>
    <name evidence="2" type="ORF">Tco_0626567</name>
</gene>
<evidence type="ECO:0000313" key="3">
    <source>
        <dbReference type="Proteomes" id="UP001151760"/>
    </source>
</evidence>
<evidence type="ECO:0000313" key="2">
    <source>
        <dbReference type="EMBL" id="GJS53205.1"/>
    </source>
</evidence>
<dbReference type="Proteomes" id="UP001151760">
    <property type="component" value="Unassembled WGS sequence"/>
</dbReference>
<organism evidence="2 3">
    <name type="scientific">Tanacetum coccineum</name>
    <dbReference type="NCBI Taxonomy" id="301880"/>
    <lineage>
        <taxon>Eukaryota</taxon>
        <taxon>Viridiplantae</taxon>
        <taxon>Streptophyta</taxon>
        <taxon>Embryophyta</taxon>
        <taxon>Tracheophyta</taxon>
        <taxon>Spermatophyta</taxon>
        <taxon>Magnoliopsida</taxon>
        <taxon>eudicotyledons</taxon>
        <taxon>Gunneridae</taxon>
        <taxon>Pentapetalae</taxon>
        <taxon>asterids</taxon>
        <taxon>campanulids</taxon>
        <taxon>Asterales</taxon>
        <taxon>Asteraceae</taxon>
        <taxon>Asteroideae</taxon>
        <taxon>Anthemideae</taxon>
        <taxon>Anthemidinae</taxon>
        <taxon>Tanacetum</taxon>
    </lineage>
</organism>
<reference evidence="2" key="1">
    <citation type="journal article" date="2022" name="Int. J. Mol. Sci.">
        <title>Draft Genome of Tanacetum Coccineum: Genomic Comparison of Closely Related Tanacetum-Family Plants.</title>
        <authorList>
            <person name="Yamashiro T."/>
            <person name="Shiraishi A."/>
            <person name="Nakayama K."/>
            <person name="Satake H."/>
        </authorList>
    </citation>
    <scope>NUCLEOTIDE SEQUENCE</scope>
</reference>
<keyword evidence="3" id="KW-1185">Reference proteome</keyword>
<proteinExistence type="predicted"/>
<feature type="region of interest" description="Disordered" evidence="1">
    <location>
        <begin position="1"/>
        <end position="20"/>
    </location>
</feature>
<name>A0ABQ4WJZ5_9ASTR</name>
<protein>
    <submittedName>
        <fullName evidence="2">Uncharacterized protein</fullName>
    </submittedName>
</protein>
<accession>A0ABQ4WJZ5</accession>
<reference evidence="2" key="2">
    <citation type="submission" date="2022-01" db="EMBL/GenBank/DDBJ databases">
        <authorList>
            <person name="Yamashiro T."/>
            <person name="Shiraishi A."/>
            <person name="Satake H."/>
            <person name="Nakayama K."/>
        </authorList>
    </citation>
    <scope>NUCLEOTIDE SEQUENCE</scope>
</reference>
<comment type="caution">
    <text evidence="2">The sequence shown here is derived from an EMBL/GenBank/DDBJ whole genome shotgun (WGS) entry which is preliminary data.</text>
</comment>